<dbReference type="Gene3D" id="3.60.21.70">
    <property type="entry name" value="PhoD-like phosphatase"/>
    <property type="match status" value="1"/>
</dbReference>
<dbReference type="SUPFAM" id="SSF56300">
    <property type="entry name" value="Metallo-dependent phosphatases"/>
    <property type="match status" value="1"/>
</dbReference>
<protein>
    <recommendedName>
        <fullName evidence="2">PhoD-like phosphatase metallophosphatase domain-containing protein</fullName>
    </recommendedName>
</protein>
<dbReference type="CDD" id="cd07389">
    <property type="entry name" value="MPP_PhoD"/>
    <property type="match status" value="1"/>
</dbReference>
<accession>A0A068UI09</accession>
<dbReference type="InterPro" id="IPR038607">
    <property type="entry name" value="PhoD-like_sf"/>
</dbReference>
<dbReference type="InParanoid" id="A0A068UI09"/>
<name>A0A068UI09_COFCA</name>
<dbReference type="PANTHER" id="PTHR33987">
    <property type="entry name" value="CALCINEURIN-LIKE METALLO-PHOSPHOESTERASE SUPERFAMILY PROTEIN"/>
    <property type="match status" value="1"/>
</dbReference>
<dbReference type="PhylomeDB" id="A0A068UI09"/>
<evidence type="ECO:0000313" key="4">
    <source>
        <dbReference type="Proteomes" id="UP000295252"/>
    </source>
</evidence>
<dbReference type="OMA" id="EHGFETW"/>
<feature type="transmembrane region" description="Helical" evidence="1">
    <location>
        <begin position="438"/>
        <end position="461"/>
    </location>
</feature>
<dbReference type="Proteomes" id="UP000295252">
    <property type="component" value="Chromosome II"/>
</dbReference>
<gene>
    <name evidence="3" type="ORF">GSCOC_T00024444001</name>
</gene>
<feature type="domain" description="PhoD-like phosphatase metallophosphatase" evidence="2">
    <location>
        <begin position="56"/>
        <end position="308"/>
    </location>
</feature>
<evidence type="ECO:0000259" key="2">
    <source>
        <dbReference type="Pfam" id="PF09423"/>
    </source>
</evidence>
<keyword evidence="4" id="KW-1185">Reference proteome</keyword>
<dbReference type="EMBL" id="HG739110">
    <property type="protein sequence ID" value="CDP07238.1"/>
    <property type="molecule type" value="Genomic_DNA"/>
</dbReference>
<dbReference type="InterPro" id="IPR018946">
    <property type="entry name" value="PhoD-like_MPP"/>
</dbReference>
<keyword evidence="1" id="KW-1133">Transmembrane helix</keyword>
<sequence>MAAAVSHWRRRRSSLCAALVVVGAVIVAFFGVSPCNALLLSEEAEEDNKSLVSRIAFGSCANQSAPQPIWDAIIDFNPHVFIWLGDNIYGDIRRPFRLFGKQRTIGPWKNVPRFIPSSEHEMQSRYLLAKNSPGYSRLRLSTKVIGTWDDHDYGLNDAGKEFSAKITNQRLLLDFLDEPQDSPRRKQAGVYASYTFGPRGRQVKVILLDTRYHRDPLFSDGSILGSLQWEWLAKELKGPATAITIIGSSIQVISNLSATTGPLFYMESWGRFPKERSRLFELISESKREGVFFISGDVHFGEITRYDCAAGYPLYDITSSGITQAVEKAVPSPLHFLVRVAARLTPSTMRVMDRGCSYSSCTYGKPNFGIVEINWDTAPVNLKFEVRDENGDTVIGVNTSLSQLKAQRTESKFTKVEGKYKNHCLLEVELPWMIRYRLAIMFFCTVGVLLLLLIGVFYTVISLCSRCLQKCKLD</sequence>
<keyword evidence="1" id="KW-0472">Membrane</keyword>
<reference evidence="4" key="1">
    <citation type="journal article" date="2014" name="Science">
        <title>The coffee genome provides insight into the convergent evolution of caffeine biosynthesis.</title>
        <authorList>
            <person name="Denoeud F."/>
            <person name="Carretero-Paulet L."/>
            <person name="Dereeper A."/>
            <person name="Droc G."/>
            <person name="Guyot R."/>
            <person name="Pietrella M."/>
            <person name="Zheng C."/>
            <person name="Alberti A."/>
            <person name="Anthony F."/>
            <person name="Aprea G."/>
            <person name="Aury J.M."/>
            <person name="Bento P."/>
            <person name="Bernard M."/>
            <person name="Bocs S."/>
            <person name="Campa C."/>
            <person name="Cenci A."/>
            <person name="Combes M.C."/>
            <person name="Crouzillat D."/>
            <person name="Da Silva C."/>
            <person name="Daddiego L."/>
            <person name="De Bellis F."/>
            <person name="Dussert S."/>
            <person name="Garsmeur O."/>
            <person name="Gayraud T."/>
            <person name="Guignon V."/>
            <person name="Jahn K."/>
            <person name="Jamilloux V."/>
            <person name="Joet T."/>
            <person name="Labadie K."/>
            <person name="Lan T."/>
            <person name="Leclercq J."/>
            <person name="Lepelley M."/>
            <person name="Leroy T."/>
            <person name="Li L.T."/>
            <person name="Librado P."/>
            <person name="Lopez L."/>
            <person name="Munoz A."/>
            <person name="Noel B."/>
            <person name="Pallavicini A."/>
            <person name="Perrotta G."/>
            <person name="Poncet V."/>
            <person name="Pot D."/>
            <person name="Priyono X."/>
            <person name="Rigoreau M."/>
            <person name="Rouard M."/>
            <person name="Rozas J."/>
            <person name="Tranchant-Dubreuil C."/>
            <person name="VanBuren R."/>
            <person name="Zhang Q."/>
            <person name="Andrade A.C."/>
            <person name="Argout X."/>
            <person name="Bertrand B."/>
            <person name="de Kochko A."/>
            <person name="Graziosi G."/>
            <person name="Henry R.J."/>
            <person name="Jayarama X."/>
            <person name="Ming R."/>
            <person name="Nagai C."/>
            <person name="Rounsley S."/>
            <person name="Sankoff D."/>
            <person name="Giuliano G."/>
            <person name="Albert V.A."/>
            <person name="Wincker P."/>
            <person name="Lashermes P."/>
        </authorList>
    </citation>
    <scope>NUCLEOTIDE SEQUENCE [LARGE SCALE GENOMIC DNA]</scope>
    <source>
        <strain evidence="4">cv. DH200-94</strain>
    </source>
</reference>
<dbReference type="Gramene" id="CDP07238">
    <property type="protein sequence ID" value="CDP07238"/>
    <property type="gene ID" value="GSCOC_T00024444001"/>
</dbReference>
<evidence type="ECO:0000256" key="1">
    <source>
        <dbReference type="SAM" id="Phobius"/>
    </source>
</evidence>
<dbReference type="AlphaFoldDB" id="A0A068UI09"/>
<dbReference type="Pfam" id="PF09423">
    <property type="entry name" value="PhoD"/>
    <property type="match status" value="1"/>
</dbReference>
<organism evidence="3 4">
    <name type="scientific">Coffea canephora</name>
    <name type="common">Robusta coffee</name>
    <dbReference type="NCBI Taxonomy" id="49390"/>
    <lineage>
        <taxon>Eukaryota</taxon>
        <taxon>Viridiplantae</taxon>
        <taxon>Streptophyta</taxon>
        <taxon>Embryophyta</taxon>
        <taxon>Tracheophyta</taxon>
        <taxon>Spermatophyta</taxon>
        <taxon>Magnoliopsida</taxon>
        <taxon>eudicotyledons</taxon>
        <taxon>Gunneridae</taxon>
        <taxon>Pentapetalae</taxon>
        <taxon>asterids</taxon>
        <taxon>lamiids</taxon>
        <taxon>Gentianales</taxon>
        <taxon>Rubiaceae</taxon>
        <taxon>Ixoroideae</taxon>
        <taxon>Gardenieae complex</taxon>
        <taxon>Bertiereae - Coffeeae clade</taxon>
        <taxon>Coffeeae</taxon>
        <taxon>Coffea</taxon>
    </lineage>
</organism>
<evidence type="ECO:0000313" key="3">
    <source>
        <dbReference type="EMBL" id="CDP07238.1"/>
    </source>
</evidence>
<dbReference type="STRING" id="49390.A0A068UI09"/>
<dbReference type="InterPro" id="IPR029052">
    <property type="entry name" value="Metallo-depent_PP-like"/>
</dbReference>
<proteinExistence type="predicted"/>
<dbReference type="FunCoup" id="A0A068UI09">
    <property type="interactions" value="182"/>
</dbReference>
<dbReference type="PANTHER" id="PTHR33987:SF1">
    <property type="entry name" value="CALCINEURIN-LIKE METALLO-PHOSPHOESTERASE SUPERFAMILY PROTEIN"/>
    <property type="match status" value="1"/>
</dbReference>
<dbReference type="OrthoDB" id="10266805at2759"/>
<keyword evidence="1" id="KW-0812">Transmembrane</keyword>